<gene>
    <name evidence="5" type="ORF">BOKJ2_LOCUS11193</name>
</gene>
<dbReference type="Pfam" id="PF00080">
    <property type="entry name" value="Sod_Cu"/>
    <property type="match status" value="1"/>
</dbReference>
<dbReference type="InterPro" id="IPR001424">
    <property type="entry name" value="SOD_Cu_Zn_dom"/>
</dbReference>
<dbReference type="InterPro" id="IPR024134">
    <property type="entry name" value="SOD_Cu/Zn_/chaperone"/>
</dbReference>
<keyword evidence="1" id="KW-0560">Oxidoreductase</keyword>
<comment type="catalytic activity">
    <reaction evidence="1">
        <text>2 superoxide + 2 H(+) = H2O2 + O2</text>
        <dbReference type="Rhea" id="RHEA:20696"/>
        <dbReference type="ChEBI" id="CHEBI:15378"/>
        <dbReference type="ChEBI" id="CHEBI:15379"/>
        <dbReference type="ChEBI" id="CHEBI:16240"/>
        <dbReference type="ChEBI" id="CHEBI:18421"/>
        <dbReference type="EC" id="1.15.1.1"/>
    </reaction>
</comment>
<proteinExistence type="inferred from homology"/>
<name>A0A811L625_9BILA</name>
<keyword evidence="1" id="KW-0862">Zinc</keyword>
<dbReference type="SUPFAM" id="SSF49329">
    <property type="entry name" value="Cu,Zn superoxide dismutase-like"/>
    <property type="match status" value="1"/>
</dbReference>
<comment type="cofactor">
    <cofactor evidence="1">
        <name>Zn(2+)</name>
        <dbReference type="ChEBI" id="CHEBI:29105"/>
    </cofactor>
    <text evidence="1">Binds 1 zinc ion per subunit.</text>
</comment>
<dbReference type="EMBL" id="CAJFDH010000005">
    <property type="protein sequence ID" value="CAD5224666.1"/>
    <property type="molecule type" value="Genomic_DNA"/>
</dbReference>
<feature type="signal peptide" evidence="3">
    <location>
        <begin position="1"/>
        <end position="17"/>
    </location>
</feature>
<feature type="chain" id="PRO_5035595342" description="Superoxide dismutase [Cu-Zn]" evidence="3">
    <location>
        <begin position="18"/>
        <end position="193"/>
    </location>
</feature>
<dbReference type="Proteomes" id="UP000614601">
    <property type="component" value="Unassembled WGS sequence"/>
</dbReference>
<dbReference type="GO" id="GO:0005507">
    <property type="term" value="F:copper ion binding"/>
    <property type="evidence" value="ECO:0007669"/>
    <property type="project" value="InterPro"/>
</dbReference>
<dbReference type="PANTHER" id="PTHR10003">
    <property type="entry name" value="SUPEROXIDE DISMUTASE CU-ZN -RELATED"/>
    <property type="match status" value="1"/>
</dbReference>
<dbReference type="GO" id="GO:0004784">
    <property type="term" value="F:superoxide dismutase activity"/>
    <property type="evidence" value="ECO:0007669"/>
    <property type="project" value="UniProtKB-EC"/>
</dbReference>
<keyword evidence="2" id="KW-0472">Membrane</keyword>
<keyword evidence="3" id="KW-0732">Signal</keyword>
<dbReference type="EMBL" id="CAJFCW020000005">
    <property type="protein sequence ID" value="CAG9120074.1"/>
    <property type="molecule type" value="Genomic_DNA"/>
</dbReference>
<accession>A0A811L625</accession>
<dbReference type="PRINTS" id="PR00068">
    <property type="entry name" value="CUZNDISMTASE"/>
</dbReference>
<evidence type="ECO:0000256" key="2">
    <source>
        <dbReference type="SAM" id="Phobius"/>
    </source>
</evidence>
<feature type="domain" description="Superoxide dismutase copper/zinc binding" evidence="4">
    <location>
        <begin position="39"/>
        <end position="170"/>
    </location>
</feature>
<organism evidence="5 6">
    <name type="scientific">Bursaphelenchus okinawaensis</name>
    <dbReference type="NCBI Taxonomy" id="465554"/>
    <lineage>
        <taxon>Eukaryota</taxon>
        <taxon>Metazoa</taxon>
        <taxon>Ecdysozoa</taxon>
        <taxon>Nematoda</taxon>
        <taxon>Chromadorea</taxon>
        <taxon>Rhabditida</taxon>
        <taxon>Tylenchina</taxon>
        <taxon>Tylenchomorpha</taxon>
        <taxon>Aphelenchoidea</taxon>
        <taxon>Aphelenchoididae</taxon>
        <taxon>Bursaphelenchus</taxon>
    </lineage>
</organism>
<feature type="transmembrane region" description="Helical" evidence="2">
    <location>
        <begin position="169"/>
        <end position="191"/>
    </location>
</feature>
<dbReference type="OrthoDB" id="2015551at2759"/>
<keyword evidence="2" id="KW-0812">Transmembrane</keyword>
<keyword evidence="1" id="KW-0186">Copper</keyword>
<dbReference type="PROSITE" id="PS00332">
    <property type="entry name" value="SOD_CU_ZN_2"/>
    <property type="match status" value="1"/>
</dbReference>
<dbReference type="Gene3D" id="2.60.40.200">
    <property type="entry name" value="Superoxide dismutase, copper/zinc binding domain"/>
    <property type="match status" value="1"/>
</dbReference>
<reference evidence="5" key="1">
    <citation type="submission" date="2020-09" db="EMBL/GenBank/DDBJ databases">
        <authorList>
            <person name="Kikuchi T."/>
        </authorList>
    </citation>
    <scope>NUCLEOTIDE SEQUENCE</scope>
    <source>
        <strain evidence="5">SH1</strain>
    </source>
</reference>
<dbReference type="AlphaFoldDB" id="A0A811L625"/>
<comment type="cofactor">
    <cofactor evidence="1">
        <name>Cu cation</name>
        <dbReference type="ChEBI" id="CHEBI:23378"/>
    </cofactor>
    <text evidence="1">Binds 1 copper ion per subunit.</text>
</comment>
<evidence type="ECO:0000313" key="6">
    <source>
        <dbReference type="Proteomes" id="UP000614601"/>
    </source>
</evidence>
<protein>
    <recommendedName>
        <fullName evidence="1">Superoxide dismutase [Cu-Zn]</fullName>
        <ecNumber evidence="1">1.15.1.1</ecNumber>
    </recommendedName>
</protein>
<keyword evidence="2" id="KW-1133">Transmembrane helix</keyword>
<evidence type="ECO:0000313" key="5">
    <source>
        <dbReference type="EMBL" id="CAD5224666.1"/>
    </source>
</evidence>
<sequence length="193" mass="20322">MKSLVFALLLLNLFTEAENLSASVDIHKAGDKEPGEKIGTLELTQDGDKLKITGKLTGLPQGKHGFHVHEKSDLTNKCLNTGGHFNPFKKNHGAPTDTERHVGDFGNLDVGADGTVTLNFEDHLASLQGETNVLNHAVVIHEKADDLGKGGDEGSLKTGNAGARIACGLIASGTGSVIVSLGLIGLFLTMYKL</sequence>
<evidence type="ECO:0000256" key="3">
    <source>
        <dbReference type="SAM" id="SignalP"/>
    </source>
</evidence>
<evidence type="ECO:0000259" key="4">
    <source>
        <dbReference type="Pfam" id="PF00080"/>
    </source>
</evidence>
<dbReference type="Proteomes" id="UP000783686">
    <property type="component" value="Unassembled WGS sequence"/>
</dbReference>
<dbReference type="InterPro" id="IPR018152">
    <property type="entry name" value="SOD_Cu/Zn_BS"/>
</dbReference>
<dbReference type="InterPro" id="IPR036423">
    <property type="entry name" value="SOD-like_Cu/Zn_dom_sf"/>
</dbReference>
<keyword evidence="6" id="KW-1185">Reference proteome</keyword>
<evidence type="ECO:0000256" key="1">
    <source>
        <dbReference type="RuleBase" id="RU000393"/>
    </source>
</evidence>
<dbReference type="CDD" id="cd00305">
    <property type="entry name" value="Cu-Zn_Superoxide_Dismutase"/>
    <property type="match status" value="1"/>
</dbReference>
<comment type="caution">
    <text evidence="5">The sequence shown here is derived from an EMBL/GenBank/DDBJ whole genome shotgun (WGS) entry which is preliminary data.</text>
</comment>
<comment type="function">
    <text evidence="1">Destroys radicals which are normally produced within the cells and which are toxic to biological systems.</text>
</comment>
<keyword evidence="1" id="KW-0479">Metal-binding</keyword>
<comment type="similarity">
    <text evidence="1">Belongs to the Cu-Zn superoxide dismutase family.</text>
</comment>
<dbReference type="EC" id="1.15.1.1" evidence="1"/>